<dbReference type="Pfam" id="PF10558">
    <property type="entry name" value="MTP18"/>
    <property type="match status" value="2"/>
</dbReference>
<keyword evidence="4" id="KW-0812">Transmembrane</keyword>
<dbReference type="OMA" id="LPFMFDH"/>
<keyword evidence="6" id="KW-0496">Mitochondrion</keyword>
<keyword evidence="4" id="KW-0472">Membrane</keyword>
<dbReference type="EMBL" id="CDSF01000090">
    <property type="protein sequence ID" value="CEO99406.1"/>
    <property type="molecule type" value="Genomic_DNA"/>
</dbReference>
<gene>
    <name evidence="5" type="ORF">PBRA_001311</name>
    <name evidence="6" type="ORF">PLBR_LOCUS4627</name>
</gene>
<keyword evidence="7" id="KW-1185">Reference proteome</keyword>
<keyword evidence="4" id="KW-1133">Transmembrane helix</keyword>
<evidence type="ECO:0000256" key="4">
    <source>
        <dbReference type="SAM" id="Phobius"/>
    </source>
</evidence>
<dbReference type="InterPro" id="IPR019560">
    <property type="entry name" value="Mitochondrial_18_kDa_protein"/>
</dbReference>
<comment type="similarity">
    <text evidence="1">Belongs to the MTFP1 family.</text>
</comment>
<dbReference type="Proteomes" id="UP000290189">
    <property type="component" value="Unassembled WGS sequence"/>
</dbReference>
<reference evidence="5 7" key="1">
    <citation type="submission" date="2015-02" db="EMBL/GenBank/DDBJ databases">
        <authorList>
            <person name="Chooi Y.-H."/>
        </authorList>
    </citation>
    <scope>NUCLEOTIDE SEQUENCE [LARGE SCALE GENOMIC DNA]</scope>
    <source>
        <strain evidence="5">E3</strain>
    </source>
</reference>
<proteinExistence type="inferred from homology"/>
<dbReference type="Proteomes" id="UP000039324">
    <property type="component" value="Unassembled WGS sequence"/>
</dbReference>
<evidence type="ECO:0000256" key="2">
    <source>
        <dbReference type="ARBA" id="ARBA00017835"/>
    </source>
</evidence>
<geneLocation type="mitochondrion" evidence="6"/>
<evidence type="ECO:0000256" key="3">
    <source>
        <dbReference type="ARBA" id="ARBA00029631"/>
    </source>
</evidence>
<dbReference type="OrthoDB" id="424969at2759"/>
<dbReference type="PANTHER" id="PTHR11001:SF2">
    <property type="entry name" value="MITOCHONDRIAL FISSION PROCESS PROTEIN 1"/>
    <property type="match status" value="1"/>
</dbReference>
<feature type="transmembrane region" description="Helical" evidence="4">
    <location>
        <begin position="105"/>
        <end position="127"/>
    </location>
</feature>
<dbReference type="EMBL" id="OVEO01000007">
    <property type="protein sequence ID" value="SPQ97412.1"/>
    <property type="molecule type" value="Genomic_DNA"/>
</dbReference>
<accession>A0A0G4IWE2</accession>
<evidence type="ECO:0000313" key="5">
    <source>
        <dbReference type="EMBL" id="CEO99406.1"/>
    </source>
</evidence>
<dbReference type="GO" id="GO:0005739">
    <property type="term" value="C:mitochondrion"/>
    <property type="evidence" value="ECO:0007669"/>
    <property type="project" value="TreeGrafter"/>
</dbReference>
<feature type="transmembrane region" description="Helical" evidence="4">
    <location>
        <begin position="139"/>
        <end position="159"/>
    </location>
</feature>
<dbReference type="PANTHER" id="PTHR11001">
    <property type="entry name" value="MITOCHONDRIAL FISSION PROCESS PROTEIN 1"/>
    <property type="match status" value="1"/>
</dbReference>
<dbReference type="AlphaFoldDB" id="A0A0G4IWE2"/>
<evidence type="ECO:0000313" key="7">
    <source>
        <dbReference type="Proteomes" id="UP000039324"/>
    </source>
</evidence>
<organism evidence="5 7">
    <name type="scientific">Plasmodiophora brassicae</name>
    <name type="common">Clubroot disease agent</name>
    <dbReference type="NCBI Taxonomy" id="37360"/>
    <lineage>
        <taxon>Eukaryota</taxon>
        <taxon>Sar</taxon>
        <taxon>Rhizaria</taxon>
        <taxon>Endomyxa</taxon>
        <taxon>Phytomyxea</taxon>
        <taxon>Plasmodiophorida</taxon>
        <taxon>Plasmodiophoridae</taxon>
        <taxon>Plasmodiophora</taxon>
    </lineage>
</organism>
<sequence length="188" mass="20892">MSVEKAAGGPDDGEIDTIDTPMRYLGYLGRLRAFVTRGSRYMAYTSDVGEAFRPVVPRWIVNAAYGLSFAYVAGDVTYEAYHAHRHGETKEGITRTVVQRSIFQVLASLALPAFAIHSVVHASASALKRYPKMVAAYPALRFAPTTIGLLVVPALPVMFDHPVEHVVDTVFDNVWPYKYRHPKHEKSV</sequence>
<protein>
    <recommendedName>
        <fullName evidence="2">Mitochondrial fission process protein 1</fullName>
    </recommendedName>
    <alternativeName>
        <fullName evidence="3">Mitochondrial 18 kDa protein</fullName>
    </alternativeName>
</protein>
<reference evidence="6 8" key="2">
    <citation type="submission" date="2018-03" db="EMBL/GenBank/DDBJ databases">
        <authorList>
            <person name="Fogelqvist J."/>
        </authorList>
    </citation>
    <scope>NUCLEOTIDE SEQUENCE [LARGE SCALE GENOMIC DNA]</scope>
</reference>
<evidence type="ECO:0000313" key="6">
    <source>
        <dbReference type="EMBL" id="SPQ97412.1"/>
    </source>
</evidence>
<dbReference type="GO" id="GO:0000266">
    <property type="term" value="P:mitochondrial fission"/>
    <property type="evidence" value="ECO:0007669"/>
    <property type="project" value="TreeGrafter"/>
</dbReference>
<name>A0A0G4IWE2_PLABS</name>
<evidence type="ECO:0000256" key="1">
    <source>
        <dbReference type="ARBA" id="ARBA00009224"/>
    </source>
</evidence>
<evidence type="ECO:0000313" key="8">
    <source>
        <dbReference type="Proteomes" id="UP000290189"/>
    </source>
</evidence>